<dbReference type="STRING" id="95161.SAMN05660874_03119"/>
<evidence type="ECO:0000313" key="2">
    <source>
        <dbReference type="EMBL" id="SFS74934.1"/>
    </source>
</evidence>
<protein>
    <submittedName>
        <fullName evidence="2">Zinc-finger</fullName>
    </submittedName>
</protein>
<dbReference type="Proteomes" id="UP000198852">
    <property type="component" value="Unassembled WGS sequence"/>
</dbReference>
<sequence>MYPFHWVPSASARHASEDPRPEGTFVYPTGTEVSTLCGLTEQSADNSELAWFWPTCETCYEKARKIADSLTT</sequence>
<dbReference type="GO" id="GO:0008270">
    <property type="term" value="F:zinc ion binding"/>
    <property type="evidence" value="ECO:0007669"/>
    <property type="project" value="UniProtKB-KW"/>
</dbReference>
<accession>A0A1I6SDC4</accession>
<dbReference type="EMBL" id="FOZX01000004">
    <property type="protein sequence ID" value="SFS74934.1"/>
    <property type="molecule type" value="Genomic_DNA"/>
</dbReference>
<keyword evidence="2" id="KW-0479">Metal-binding</keyword>
<keyword evidence="2" id="KW-0862">Zinc</keyword>
<gene>
    <name evidence="2" type="ORF">SAMN05660874_03119</name>
</gene>
<dbReference type="RefSeq" id="WP_093418071.1">
    <property type="nucleotide sequence ID" value="NZ_FOZX01000004.1"/>
</dbReference>
<dbReference type="OrthoDB" id="3556580at2"/>
<feature type="region of interest" description="Disordered" evidence="1">
    <location>
        <begin position="1"/>
        <end position="24"/>
    </location>
</feature>
<organism evidence="2 3">
    <name type="scientific">Saccharopolyspora flava</name>
    <dbReference type="NCBI Taxonomy" id="95161"/>
    <lineage>
        <taxon>Bacteria</taxon>
        <taxon>Bacillati</taxon>
        <taxon>Actinomycetota</taxon>
        <taxon>Actinomycetes</taxon>
        <taxon>Pseudonocardiales</taxon>
        <taxon>Pseudonocardiaceae</taxon>
        <taxon>Saccharopolyspora</taxon>
    </lineage>
</organism>
<proteinExistence type="predicted"/>
<dbReference type="Pfam" id="PF16827">
    <property type="entry name" value="zf-HC3"/>
    <property type="match status" value="1"/>
</dbReference>
<evidence type="ECO:0000313" key="3">
    <source>
        <dbReference type="Proteomes" id="UP000198852"/>
    </source>
</evidence>
<keyword evidence="2" id="KW-0863">Zinc-finger</keyword>
<keyword evidence="3" id="KW-1185">Reference proteome</keyword>
<evidence type="ECO:0000256" key="1">
    <source>
        <dbReference type="SAM" id="MobiDB-lite"/>
    </source>
</evidence>
<dbReference type="AlphaFoldDB" id="A0A1I6SDC4"/>
<dbReference type="InterPro" id="IPR031795">
    <property type="entry name" value="Zf-HC3"/>
</dbReference>
<reference evidence="3" key="1">
    <citation type="submission" date="2016-10" db="EMBL/GenBank/DDBJ databases">
        <authorList>
            <person name="Varghese N."/>
            <person name="Submissions S."/>
        </authorList>
    </citation>
    <scope>NUCLEOTIDE SEQUENCE [LARGE SCALE GENOMIC DNA]</scope>
    <source>
        <strain evidence="3">DSM 44771</strain>
    </source>
</reference>
<name>A0A1I6SDC4_9PSEU</name>